<proteinExistence type="predicted"/>
<dbReference type="GO" id="GO:0005737">
    <property type="term" value="C:cytoplasm"/>
    <property type="evidence" value="ECO:0007669"/>
    <property type="project" value="TreeGrafter"/>
</dbReference>
<evidence type="ECO:0000256" key="3">
    <source>
        <dbReference type="SAM" id="MobiDB-lite"/>
    </source>
</evidence>
<accession>A0A8C4Q9I2</accession>
<name>A0A8C4Q9I2_EPTBU</name>
<evidence type="ECO:0000256" key="1">
    <source>
        <dbReference type="ARBA" id="ARBA00023054"/>
    </source>
</evidence>
<dbReference type="Ensembl" id="ENSEBUT00000012360.1">
    <property type="protein sequence ID" value="ENSEBUP00000011784.1"/>
    <property type="gene ID" value="ENSEBUG00000007541.1"/>
</dbReference>
<organism evidence="4 5">
    <name type="scientific">Eptatretus burgeri</name>
    <name type="common">Inshore hagfish</name>
    <dbReference type="NCBI Taxonomy" id="7764"/>
    <lineage>
        <taxon>Eukaryota</taxon>
        <taxon>Metazoa</taxon>
        <taxon>Chordata</taxon>
        <taxon>Craniata</taxon>
        <taxon>Vertebrata</taxon>
        <taxon>Cyclostomata</taxon>
        <taxon>Myxini</taxon>
        <taxon>Myxiniformes</taxon>
        <taxon>Myxinidae</taxon>
        <taxon>Eptatretinae</taxon>
        <taxon>Eptatretus</taxon>
    </lineage>
</organism>
<sequence length="313" mass="36503">MGCGRSMVCTSSDNKRKKYEDSHGKMKILLEHEHGHGKCQSEAKRHSLELEIEKLKFYSQQLCAREADLRLKFTEEQKQLKSDNEDELCHLCSQLECCISENSLLKTKLNLLETSKAEVENYKQEELRMALEENKLLVEKREEDRLSFEDHVQALNTEIKVLKEAQKRNDQEISKESNVPSTELQHLQNELSSLQVVIDIRTQQLHNKEKLVLDLQKEVDEKQVLHQKLQVLQQKYENVLARMHKSMELQRKLSSEQVVLQHSLEQESKINKRLSMEKEDLKWRLVNSTVPQLSPGSPKGPKLFSPSSRESVH</sequence>
<dbReference type="Proteomes" id="UP000694388">
    <property type="component" value="Unplaced"/>
</dbReference>
<reference evidence="4" key="1">
    <citation type="submission" date="2025-08" db="UniProtKB">
        <authorList>
            <consortium name="Ensembl"/>
        </authorList>
    </citation>
    <scope>IDENTIFICATION</scope>
</reference>
<dbReference type="GO" id="GO:0005634">
    <property type="term" value="C:nucleus"/>
    <property type="evidence" value="ECO:0007669"/>
    <property type="project" value="TreeGrafter"/>
</dbReference>
<feature type="region of interest" description="Disordered" evidence="3">
    <location>
        <begin position="288"/>
        <end position="313"/>
    </location>
</feature>
<dbReference type="PANTHER" id="PTHR24200:SF11">
    <property type="entry name" value="TOUCAN, ISOFORM A"/>
    <property type="match status" value="1"/>
</dbReference>
<evidence type="ECO:0000313" key="4">
    <source>
        <dbReference type="Ensembl" id="ENSEBUP00000011784.1"/>
    </source>
</evidence>
<protein>
    <submittedName>
        <fullName evidence="4">Uncharacterized protein</fullName>
    </submittedName>
</protein>
<evidence type="ECO:0000313" key="5">
    <source>
        <dbReference type="Proteomes" id="UP000694388"/>
    </source>
</evidence>
<dbReference type="GO" id="GO:0008017">
    <property type="term" value="F:microtubule binding"/>
    <property type="evidence" value="ECO:0007669"/>
    <property type="project" value="TreeGrafter"/>
</dbReference>
<dbReference type="PANTHER" id="PTHR24200">
    <property type="entry name" value="TOUCAN, ISOFORM A"/>
    <property type="match status" value="1"/>
</dbReference>
<dbReference type="AlphaFoldDB" id="A0A8C4Q9I2"/>
<dbReference type="InterPro" id="IPR051293">
    <property type="entry name" value="MTUS1/CCDC69"/>
</dbReference>
<feature type="coiled-coil region" evidence="2">
    <location>
        <begin position="215"/>
        <end position="242"/>
    </location>
</feature>
<evidence type="ECO:0000256" key="2">
    <source>
        <dbReference type="SAM" id="Coils"/>
    </source>
</evidence>
<reference evidence="4" key="2">
    <citation type="submission" date="2025-09" db="UniProtKB">
        <authorList>
            <consortium name="Ensembl"/>
        </authorList>
    </citation>
    <scope>IDENTIFICATION</scope>
</reference>
<keyword evidence="1 2" id="KW-0175">Coiled coil</keyword>
<keyword evidence="5" id="KW-1185">Reference proteome</keyword>